<evidence type="ECO:0000313" key="2">
    <source>
        <dbReference type="EMBL" id="CAK7231128.1"/>
    </source>
</evidence>
<dbReference type="PANTHER" id="PTHR47843">
    <property type="entry name" value="BTB DOMAIN-CONTAINING PROTEIN-RELATED"/>
    <property type="match status" value="1"/>
</dbReference>
<proteinExistence type="predicted"/>
<organism evidence="2 3">
    <name type="scientific">Sporothrix eucalyptigena</name>
    <dbReference type="NCBI Taxonomy" id="1812306"/>
    <lineage>
        <taxon>Eukaryota</taxon>
        <taxon>Fungi</taxon>
        <taxon>Dikarya</taxon>
        <taxon>Ascomycota</taxon>
        <taxon>Pezizomycotina</taxon>
        <taxon>Sordariomycetes</taxon>
        <taxon>Sordariomycetidae</taxon>
        <taxon>Ophiostomatales</taxon>
        <taxon>Ophiostomataceae</taxon>
        <taxon>Sporothrix</taxon>
    </lineage>
</organism>
<evidence type="ECO:0000256" key="1">
    <source>
        <dbReference type="SAM" id="MobiDB-lite"/>
    </source>
</evidence>
<evidence type="ECO:0000313" key="3">
    <source>
        <dbReference type="Proteomes" id="UP001642482"/>
    </source>
</evidence>
<feature type="region of interest" description="Disordered" evidence="1">
    <location>
        <begin position="1"/>
        <end position="36"/>
    </location>
</feature>
<gene>
    <name evidence="2" type="ORF">SEUCBS140593_007821</name>
</gene>
<protein>
    <submittedName>
        <fullName evidence="2">Uncharacterized protein</fullName>
    </submittedName>
</protein>
<feature type="region of interest" description="Disordered" evidence="1">
    <location>
        <begin position="223"/>
        <end position="250"/>
    </location>
</feature>
<feature type="compositionally biased region" description="Polar residues" evidence="1">
    <location>
        <begin position="226"/>
        <end position="237"/>
    </location>
</feature>
<feature type="compositionally biased region" description="Acidic residues" evidence="1">
    <location>
        <begin position="27"/>
        <end position="36"/>
    </location>
</feature>
<dbReference type="Proteomes" id="UP001642482">
    <property type="component" value="Unassembled WGS sequence"/>
</dbReference>
<sequence length="250" mass="27452">MDVVPTADDVDTSKAAAEEGAEKAAEETEAENGEAAEVAEVEVEVAKVEIPKRTSFAAYLKSPVMTLDFGGGEDSENKKHGRRGDYFMRKLPGHAHAFESGPSLPSVDKSGDQLLKHARVYPLAETLGLADLQALTPFKIHCVQSTAQGEIAYARYVCACTKPDDTTVRHPVAKFWATRSHTLRAESEKEAQAPCLEHPQFAYDVLTCVLNEKLRRERDDRLYSAVSESVTRSPTTGSERKRARNSSSVR</sequence>
<reference evidence="2 3" key="1">
    <citation type="submission" date="2024-01" db="EMBL/GenBank/DDBJ databases">
        <authorList>
            <person name="Allen C."/>
            <person name="Tagirdzhanova G."/>
        </authorList>
    </citation>
    <scope>NUCLEOTIDE SEQUENCE [LARGE SCALE GENOMIC DNA]</scope>
</reference>
<keyword evidence="3" id="KW-1185">Reference proteome</keyword>
<dbReference type="PANTHER" id="PTHR47843:SF3">
    <property type="entry name" value="BTB DOMAIN-CONTAINING PROTEIN"/>
    <property type="match status" value="1"/>
</dbReference>
<comment type="caution">
    <text evidence="2">The sequence shown here is derived from an EMBL/GenBank/DDBJ whole genome shotgun (WGS) entry which is preliminary data.</text>
</comment>
<accession>A0ABP0CGQ2</accession>
<name>A0ABP0CGQ2_9PEZI</name>
<dbReference type="EMBL" id="CAWUHD010000099">
    <property type="protein sequence ID" value="CAK7231128.1"/>
    <property type="molecule type" value="Genomic_DNA"/>
</dbReference>
<feature type="compositionally biased region" description="Basic and acidic residues" evidence="1">
    <location>
        <begin position="16"/>
        <end position="26"/>
    </location>
</feature>